<organism evidence="2 3">
    <name type="scientific">Pelomonas candidula</name>
    <dbReference type="NCBI Taxonomy" id="3299025"/>
    <lineage>
        <taxon>Bacteria</taxon>
        <taxon>Pseudomonadati</taxon>
        <taxon>Pseudomonadota</taxon>
        <taxon>Betaproteobacteria</taxon>
        <taxon>Burkholderiales</taxon>
        <taxon>Sphaerotilaceae</taxon>
        <taxon>Roseateles</taxon>
    </lineage>
</organism>
<dbReference type="RefSeq" id="WP_394405758.1">
    <property type="nucleotide sequence ID" value="NZ_JBIGIC010000001.1"/>
</dbReference>
<dbReference type="EMBL" id="JBIGIC010000001">
    <property type="protein sequence ID" value="MFG6485265.1"/>
    <property type="molecule type" value="Genomic_DNA"/>
</dbReference>
<accession>A0ABW7H5U7</accession>
<proteinExistence type="predicted"/>
<keyword evidence="1" id="KW-0732">Signal</keyword>
<keyword evidence="3" id="KW-1185">Reference proteome</keyword>
<evidence type="ECO:0000313" key="2">
    <source>
        <dbReference type="EMBL" id="MFG6485265.1"/>
    </source>
</evidence>
<evidence type="ECO:0000313" key="3">
    <source>
        <dbReference type="Proteomes" id="UP001606134"/>
    </source>
</evidence>
<gene>
    <name evidence="2" type="ORF">ACG04R_01205</name>
</gene>
<evidence type="ECO:0000256" key="1">
    <source>
        <dbReference type="SAM" id="SignalP"/>
    </source>
</evidence>
<comment type="caution">
    <text evidence="2">The sequence shown here is derived from an EMBL/GenBank/DDBJ whole genome shotgun (WGS) entry which is preliminary data.</text>
</comment>
<name>A0ABW7H5U7_9BURK</name>
<sequence>MNNNIRSLFSLITAVTAVAALAAGMLLAVSAPAPSEADFGQAQVAIASGDEA</sequence>
<dbReference type="Proteomes" id="UP001606134">
    <property type="component" value="Unassembled WGS sequence"/>
</dbReference>
<feature type="signal peptide" evidence="1">
    <location>
        <begin position="1"/>
        <end position="22"/>
    </location>
</feature>
<protein>
    <submittedName>
        <fullName evidence="2">Uncharacterized protein</fullName>
    </submittedName>
</protein>
<reference evidence="2 3" key="1">
    <citation type="submission" date="2024-08" db="EMBL/GenBank/DDBJ databases">
        <authorList>
            <person name="Lu H."/>
        </authorList>
    </citation>
    <scope>NUCLEOTIDE SEQUENCE [LARGE SCALE GENOMIC DNA]</scope>
    <source>
        <strain evidence="2 3">BYS78W</strain>
    </source>
</reference>
<feature type="chain" id="PRO_5046834622" evidence="1">
    <location>
        <begin position="23"/>
        <end position="52"/>
    </location>
</feature>